<reference evidence="1" key="1">
    <citation type="journal article" date="2014" name="Front. Microbiol.">
        <title>High frequency of phylogenetically diverse reductive dehalogenase-homologous genes in deep subseafloor sedimentary metagenomes.</title>
        <authorList>
            <person name="Kawai M."/>
            <person name="Futagami T."/>
            <person name="Toyoda A."/>
            <person name="Takaki Y."/>
            <person name="Nishi S."/>
            <person name="Hori S."/>
            <person name="Arai W."/>
            <person name="Tsubouchi T."/>
            <person name="Morono Y."/>
            <person name="Uchiyama I."/>
            <person name="Ito T."/>
            <person name="Fujiyama A."/>
            <person name="Inagaki F."/>
            <person name="Takami H."/>
        </authorList>
    </citation>
    <scope>NUCLEOTIDE SEQUENCE</scope>
    <source>
        <strain evidence="1">Expedition CK06-06</strain>
    </source>
</reference>
<comment type="caution">
    <text evidence="1">The sequence shown here is derived from an EMBL/GenBank/DDBJ whole genome shotgun (WGS) entry which is preliminary data.</text>
</comment>
<organism evidence="1">
    <name type="scientific">marine sediment metagenome</name>
    <dbReference type="NCBI Taxonomy" id="412755"/>
    <lineage>
        <taxon>unclassified sequences</taxon>
        <taxon>metagenomes</taxon>
        <taxon>ecological metagenomes</taxon>
    </lineage>
</organism>
<feature type="non-terminal residue" evidence="1">
    <location>
        <position position="1"/>
    </location>
</feature>
<accession>X0TJQ9</accession>
<dbReference type="Gene3D" id="3.90.226.30">
    <property type="match status" value="1"/>
</dbReference>
<sequence length="81" mass="8955">VPWGVLAHSTHLRGIGTFEGGVERPRIKVTLATGIPEEQCRQVNLGYLDPATIDMAEWEGREDEGIVVVHKAGEMLYRIGK</sequence>
<proteinExistence type="predicted"/>
<dbReference type="InterPro" id="IPR043166">
    <property type="entry name" value="LarA-like_C"/>
</dbReference>
<protein>
    <submittedName>
        <fullName evidence="1">Uncharacterized protein</fullName>
    </submittedName>
</protein>
<evidence type="ECO:0000313" key="1">
    <source>
        <dbReference type="EMBL" id="GAF88392.1"/>
    </source>
</evidence>
<gene>
    <name evidence="1" type="ORF">S01H1_25278</name>
</gene>
<name>X0TJQ9_9ZZZZ</name>
<dbReference type="EMBL" id="BARS01015247">
    <property type="protein sequence ID" value="GAF88392.1"/>
    <property type="molecule type" value="Genomic_DNA"/>
</dbReference>
<dbReference type="AlphaFoldDB" id="X0TJQ9"/>